<sequence>MKPGHLLSLACLVTCTFADVTYNVVGYPDAPTGSFAVSIDGTITKLATTDTTFPLWSGAVAGATGDKPYKYVKLDSNGSPILQEDFVRSLENSTAIQTRYDVFDREVTKFPLPDVPLVYAPWHSSKSKAFDDTVIATIHLVGDVNVFEAMLQAPEDALPMQVDFRYINDKLVHNVNNVTFGLSGKSSRDFQKMAFKFEFDTKNNQSFFKRPNIKLRSSSEDPTFSREKLQIDMLNVVGIPTQQGAWVRLFMNSKPVGLYLMVDDIGKSFLKQTVHGGDKSIVRGSLWQMNAPTVETQADLNYIDPLATNFCVDCYKMKNLGSNPVDAPMTQLIQFTKELQAFNPNETGAIAYWEERADIEGILRNLAMEYLSSQWDAYWLSGSNYFMYFNPTMGPKGKWQWIPTDFDGTFGNGDPYEKFVAYQTYADFTSHDRPLVSKLILQNKDINARFEQIIKDIVGYAYKPEALFPRVDAYEKMLAKDAAWDYSIDRSRYPGKTNAWNASDFHDSFKQETKTMSFGIKPWIESRATELQKQLQFTVVPGTPDRVKRPVRNPKGGKADVADHGNGAESKVAPSLHSSALVLLCVLVTIAGTMI</sequence>
<dbReference type="AlphaFoldDB" id="A0A9P6QEV8"/>
<accession>A0A9P6QEV8</accession>
<comment type="caution">
    <text evidence="3">The sequence shown here is derived from an EMBL/GenBank/DDBJ whole genome shotgun (WGS) entry which is preliminary data.</text>
</comment>
<dbReference type="Pfam" id="PF08757">
    <property type="entry name" value="CotH"/>
    <property type="match status" value="1"/>
</dbReference>
<proteinExistence type="predicted"/>
<gene>
    <name evidence="3" type="ORF">BG011_005583</name>
</gene>
<name>A0A9P6QEV8_9FUNG</name>
<evidence type="ECO:0000256" key="2">
    <source>
        <dbReference type="SAM" id="SignalP"/>
    </source>
</evidence>
<dbReference type="PANTHER" id="PTHR40050">
    <property type="entry name" value="INNER SPORE COAT PROTEIN H"/>
    <property type="match status" value="1"/>
</dbReference>
<reference evidence="3" key="1">
    <citation type="journal article" date="2020" name="Fungal Divers.">
        <title>Resolving the Mortierellaceae phylogeny through synthesis of multi-gene phylogenetics and phylogenomics.</title>
        <authorList>
            <person name="Vandepol N."/>
            <person name="Liber J."/>
            <person name="Desiro A."/>
            <person name="Na H."/>
            <person name="Kennedy M."/>
            <person name="Barry K."/>
            <person name="Grigoriev I.V."/>
            <person name="Miller A.N."/>
            <person name="O'Donnell K."/>
            <person name="Stajich J.E."/>
            <person name="Bonito G."/>
        </authorList>
    </citation>
    <scope>NUCLEOTIDE SEQUENCE</scope>
    <source>
        <strain evidence="3">KOD948</strain>
    </source>
</reference>
<dbReference type="OrthoDB" id="10267127at2759"/>
<dbReference type="InterPro" id="IPR014867">
    <property type="entry name" value="Spore_coat_CotH_CotH2/3/7"/>
</dbReference>
<evidence type="ECO:0008006" key="5">
    <source>
        <dbReference type="Google" id="ProtNLM"/>
    </source>
</evidence>
<feature type="chain" id="PRO_5040481087" description="Coth-domain-containing protein" evidence="2">
    <location>
        <begin position="19"/>
        <end position="595"/>
    </location>
</feature>
<protein>
    <recommendedName>
        <fullName evidence="5">Coth-domain-containing protein</fullName>
    </recommendedName>
</protein>
<keyword evidence="2" id="KW-0732">Signal</keyword>
<evidence type="ECO:0000256" key="1">
    <source>
        <dbReference type="SAM" id="MobiDB-lite"/>
    </source>
</evidence>
<feature type="region of interest" description="Disordered" evidence="1">
    <location>
        <begin position="544"/>
        <end position="566"/>
    </location>
</feature>
<evidence type="ECO:0000313" key="4">
    <source>
        <dbReference type="Proteomes" id="UP000726737"/>
    </source>
</evidence>
<dbReference type="Proteomes" id="UP000726737">
    <property type="component" value="Unassembled WGS sequence"/>
</dbReference>
<keyword evidence="4" id="KW-1185">Reference proteome</keyword>
<dbReference type="EMBL" id="JAAAJA010000039">
    <property type="protein sequence ID" value="KAG0265016.1"/>
    <property type="molecule type" value="Genomic_DNA"/>
</dbReference>
<evidence type="ECO:0000313" key="3">
    <source>
        <dbReference type="EMBL" id="KAG0265016.1"/>
    </source>
</evidence>
<dbReference type="PANTHER" id="PTHR40050:SF1">
    <property type="entry name" value="INNER SPORE COAT PROTEIN H"/>
    <property type="match status" value="1"/>
</dbReference>
<organism evidence="3 4">
    <name type="scientific">Mortierella polycephala</name>
    <dbReference type="NCBI Taxonomy" id="41804"/>
    <lineage>
        <taxon>Eukaryota</taxon>
        <taxon>Fungi</taxon>
        <taxon>Fungi incertae sedis</taxon>
        <taxon>Mucoromycota</taxon>
        <taxon>Mortierellomycotina</taxon>
        <taxon>Mortierellomycetes</taxon>
        <taxon>Mortierellales</taxon>
        <taxon>Mortierellaceae</taxon>
        <taxon>Mortierella</taxon>
    </lineage>
</organism>
<feature type="signal peptide" evidence="2">
    <location>
        <begin position="1"/>
        <end position="18"/>
    </location>
</feature>